<name>A0A8J6QEP3_9FLAO</name>
<dbReference type="Proteomes" id="UP000602057">
    <property type="component" value="Unassembled WGS sequence"/>
</dbReference>
<comment type="caution">
    <text evidence="2">The sequence shown here is derived from an EMBL/GenBank/DDBJ whole genome shotgun (WGS) entry which is preliminary data.</text>
</comment>
<reference evidence="2" key="2">
    <citation type="submission" date="2020-09" db="EMBL/GenBank/DDBJ databases">
        <authorList>
            <person name="Wu Z."/>
        </authorList>
    </citation>
    <scope>NUCLEOTIDE SEQUENCE</scope>
    <source>
        <strain evidence="2">SC17</strain>
    </source>
</reference>
<organism evidence="2 3">
    <name type="scientific">Aestuariibaculum suncheonense</name>
    <dbReference type="NCBI Taxonomy" id="1028745"/>
    <lineage>
        <taxon>Bacteria</taxon>
        <taxon>Pseudomonadati</taxon>
        <taxon>Bacteroidota</taxon>
        <taxon>Flavobacteriia</taxon>
        <taxon>Flavobacteriales</taxon>
        <taxon>Flavobacteriaceae</taxon>
    </lineage>
</organism>
<evidence type="ECO:0000313" key="2">
    <source>
        <dbReference type="EMBL" id="MBD0834411.1"/>
    </source>
</evidence>
<proteinExistence type="predicted"/>
<sequence length="146" mass="16923">MKTYLTALLIAICITTSFAQNTPQEITDTFFKTFKNEGASKAIDELYKSNSWITRNADAISNLKSQLEGLNKDYVGEYYGNEKINSKSLGSSFVHLSYMAKYDRQPLRFIFQYYKPKDTWMIYSFSFDAKISEELAESAKIYYQNL</sequence>
<protein>
    <recommendedName>
        <fullName evidence="4">DUF3887 domain-containing protein</fullName>
    </recommendedName>
</protein>
<accession>A0A8J6QEP3</accession>
<dbReference type="EMBL" id="JACVXC010000001">
    <property type="protein sequence ID" value="MBD0834411.1"/>
    <property type="molecule type" value="Genomic_DNA"/>
</dbReference>
<dbReference type="AlphaFoldDB" id="A0A8J6QEP3"/>
<reference evidence="2" key="1">
    <citation type="journal article" date="2013" name="Int. J. Syst. Evol. Microbiol.">
        <title>Aestuariibaculum suncheonense gen. nov., sp. nov., a marine bacterium of the family Flavobacteriaceae isolated from a tidal flat and emended descriptions of the genera Gaetbulibacter and Tamlana.</title>
        <authorList>
            <person name="Jeong S.H."/>
            <person name="Park M.S."/>
            <person name="Jin H.M."/>
            <person name="Lee K."/>
            <person name="Park W."/>
            <person name="Jeon C.O."/>
        </authorList>
    </citation>
    <scope>NUCLEOTIDE SEQUENCE</scope>
    <source>
        <strain evidence="2">SC17</strain>
    </source>
</reference>
<evidence type="ECO:0000313" key="3">
    <source>
        <dbReference type="Proteomes" id="UP000602057"/>
    </source>
</evidence>
<evidence type="ECO:0008006" key="4">
    <source>
        <dbReference type="Google" id="ProtNLM"/>
    </source>
</evidence>
<keyword evidence="3" id="KW-1185">Reference proteome</keyword>
<evidence type="ECO:0000256" key="1">
    <source>
        <dbReference type="SAM" id="SignalP"/>
    </source>
</evidence>
<keyword evidence="1" id="KW-0732">Signal</keyword>
<feature type="chain" id="PRO_5035265870" description="DUF3887 domain-containing protein" evidence="1">
    <location>
        <begin position="20"/>
        <end position="146"/>
    </location>
</feature>
<feature type="signal peptide" evidence="1">
    <location>
        <begin position="1"/>
        <end position="19"/>
    </location>
</feature>
<dbReference type="RefSeq" id="WP_188214883.1">
    <property type="nucleotide sequence ID" value="NZ_BAABGH010000004.1"/>
</dbReference>
<gene>
    <name evidence="2" type="ORF">ICJ84_03060</name>
</gene>